<keyword evidence="1" id="KW-0472">Membrane</keyword>
<dbReference type="Proteomes" id="UP000198287">
    <property type="component" value="Unassembled WGS sequence"/>
</dbReference>
<organism evidence="2 3">
    <name type="scientific">Folsomia candida</name>
    <name type="common">Springtail</name>
    <dbReference type="NCBI Taxonomy" id="158441"/>
    <lineage>
        <taxon>Eukaryota</taxon>
        <taxon>Metazoa</taxon>
        <taxon>Ecdysozoa</taxon>
        <taxon>Arthropoda</taxon>
        <taxon>Hexapoda</taxon>
        <taxon>Collembola</taxon>
        <taxon>Entomobryomorpha</taxon>
        <taxon>Isotomoidea</taxon>
        <taxon>Isotomidae</taxon>
        <taxon>Proisotominae</taxon>
        <taxon>Folsomia</taxon>
    </lineage>
</organism>
<keyword evidence="1" id="KW-1133">Transmembrane helix</keyword>
<accession>A0A226DMW1</accession>
<name>A0A226DMW1_FOLCA</name>
<sequence>MTRVLFTTNLSLVLIVFKLCNYTKIFPLQFNKKLRLSPRNRMTLFAQALPIITNVGHILGSLYCFLTKWLASTLPTWKFVLIAYTGFLYGVITVGLLHFERVKKDCVTLVNSCMEAELKVISSSDRPPLPHNSEGTPYKNST</sequence>
<evidence type="ECO:0000313" key="2">
    <source>
        <dbReference type="EMBL" id="OXA45951.1"/>
    </source>
</evidence>
<feature type="transmembrane region" description="Helical" evidence="1">
    <location>
        <begin position="44"/>
        <end position="71"/>
    </location>
</feature>
<gene>
    <name evidence="2" type="ORF">Fcan01_19274</name>
</gene>
<comment type="caution">
    <text evidence="2">The sequence shown here is derived from an EMBL/GenBank/DDBJ whole genome shotgun (WGS) entry which is preliminary data.</text>
</comment>
<reference evidence="2 3" key="1">
    <citation type="submission" date="2015-12" db="EMBL/GenBank/DDBJ databases">
        <title>The genome of Folsomia candida.</title>
        <authorList>
            <person name="Faddeeva A."/>
            <person name="Derks M.F."/>
            <person name="Anvar Y."/>
            <person name="Smit S."/>
            <person name="Van Straalen N."/>
            <person name="Roelofs D."/>
        </authorList>
    </citation>
    <scope>NUCLEOTIDE SEQUENCE [LARGE SCALE GENOMIC DNA]</scope>
    <source>
        <strain evidence="2 3">VU population</strain>
        <tissue evidence="2">Whole body</tissue>
    </source>
</reference>
<dbReference type="EMBL" id="LNIX01000016">
    <property type="protein sequence ID" value="OXA45951.1"/>
    <property type="molecule type" value="Genomic_DNA"/>
</dbReference>
<feature type="transmembrane region" description="Helical" evidence="1">
    <location>
        <begin position="77"/>
        <end position="99"/>
    </location>
</feature>
<feature type="transmembrane region" description="Helical" evidence="1">
    <location>
        <begin position="6"/>
        <end position="23"/>
    </location>
</feature>
<protein>
    <submittedName>
        <fullName evidence="2">Uncharacterized protein</fullName>
    </submittedName>
</protein>
<evidence type="ECO:0000256" key="1">
    <source>
        <dbReference type="SAM" id="Phobius"/>
    </source>
</evidence>
<evidence type="ECO:0000313" key="3">
    <source>
        <dbReference type="Proteomes" id="UP000198287"/>
    </source>
</evidence>
<proteinExistence type="predicted"/>
<keyword evidence="1" id="KW-0812">Transmembrane</keyword>
<dbReference type="AlphaFoldDB" id="A0A226DMW1"/>
<keyword evidence="3" id="KW-1185">Reference proteome</keyword>